<dbReference type="Pfam" id="PF02749">
    <property type="entry name" value="QRPTase_N"/>
    <property type="match status" value="1"/>
</dbReference>
<dbReference type="UniPathway" id="UPA00253">
    <property type="reaction ID" value="UER00331"/>
</dbReference>
<evidence type="ECO:0000259" key="14">
    <source>
        <dbReference type="Pfam" id="PF02749"/>
    </source>
</evidence>
<proteinExistence type="inferred from homology"/>
<name>A5D5U1_PELTS</name>
<evidence type="ECO:0000256" key="2">
    <source>
        <dbReference type="ARBA" id="ARBA00004893"/>
    </source>
</evidence>
<dbReference type="InterPro" id="IPR027277">
    <property type="entry name" value="NadC/ModD"/>
</dbReference>
<dbReference type="CDD" id="cd01572">
    <property type="entry name" value="QPRTase"/>
    <property type="match status" value="1"/>
</dbReference>
<feature type="domain" description="Quinolinate phosphoribosyl transferase C-terminal" evidence="13">
    <location>
        <begin position="111"/>
        <end position="276"/>
    </location>
</feature>
<dbReference type="HOGENOM" id="CLU_039622_0_1_9"/>
<keyword evidence="8 12" id="KW-0808">Transferase</keyword>
<evidence type="ECO:0000256" key="12">
    <source>
        <dbReference type="PIRNR" id="PIRNR006250"/>
    </source>
</evidence>
<dbReference type="SUPFAM" id="SSF51690">
    <property type="entry name" value="Nicotinate/Quinolinate PRTase C-terminal domain-like"/>
    <property type="match status" value="1"/>
</dbReference>
<evidence type="ECO:0000256" key="7">
    <source>
        <dbReference type="ARBA" id="ARBA00022676"/>
    </source>
</evidence>
<sequence length="281" mass="30017">MELNQIELNRLIERCLREDIGTGDLTTNSIVPPDAVSGGYILAKEDGVVAGLPVAEGVFLRLDPFVEFRALVRDGERIKSGQVLAELTGRARAILTGERLALNFLQRLSGIATRTARLVELIAGEKARLVDTRKTTPGLRMLEKYAVRVGGGYNHRFGLYDAVLIKDNHIKAAGGIRAAVEAARRGAPHTARIEVEVEDLAGVEEALQAGADIIMLDNMDPAAMKEAVALINGRALVEASGRISEENIRAVAAAGVDLISAGALTHSVKSLDISLELRGQA</sequence>
<dbReference type="eggNOG" id="COG0157">
    <property type="taxonomic scope" value="Bacteria"/>
</dbReference>
<evidence type="ECO:0000256" key="9">
    <source>
        <dbReference type="ARBA" id="ARBA00033102"/>
    </source>
</evidence>
<gene>
    <name evidence="15" type="primary">NadC</name>
    <name evidence="15" type="ordered locus">PTH_0226</name>
</gene>
<evidence type="ECO:0000256" key="4">
    <source>
        <dbReference type="ARBA" id="ARBA00011218"/>
    </source>
</evidence>
<comment type="subunit">
    <text evidence="4">Hexamer formed by 3 homodimers.</text>
</comment>
<dbReference type="GO" id="GO:0009435">
    <property type="term" value="P:NAD+ biosynthetic process"/>
    <property type="evidence" value="ECO:0007669"/>
    <property type="project" value="UniProtKB-UniPathway"/>
</dbReference>
<dbReference type="InterPro" id="IPR036068">
    <property type="entry name" value="Nicotinate_pribotase-like_C"/>
</dbReference>
<dbReference type="EMBL" id="AP009389">
    <property type="protein sequence ID" value="BAF58408.1"/>
    <property type="molecule type" value="Genomic_DNA"/>
</dbReference>
<dbReference type="GO" id="GO:0034213">
    <property type="term" value="P:quinolinate catabolic process"/>
    <property type="evidence" value="ECO:0007669"/>
    <property type="project" value="TreeGrafter"/>
</dbReference>
<dbReference type="InterPro" id="IPR022412">
    <property type="entry name" value="Quinolinate_PRibosylTrfase_N"/>
</dbReference>
<keyword evidence="7 12" id="KW-0328">Glycosyltransferase</keyword>
<evidence type="ECO:0000256" key="8">
    <source>
        <dbReference type="ARBA" id="ARBA00022679"/>
    </source>
</evidence>
<evidence type="ECO:0000256" key="1">
    <source>
        <dbReference type="ARBA" id="ARBA00003237"/>
    </source>
</evidence>
<evidence type="ECO:0000256" key="6">
    <source>
        <dbReference type="ARBA" id="ARBA00022642"/>
    </source>
</evidence>
<dbReference type="Proteomes" id="UP000006556">
    <property type="component" value="Chromosome"/>
</dbReference>
<dbReference type="STRING" id="370438.PTH_0226"/>
<dbReference type="InterPro" id="IPR002638">
    <property type="entry name" value="Quinolinate_PRibosylTrfase_C"/>
</dbReference>
<evidence type="ECO:0000259" key="13">
    <source>
        <dbReference type="Pfam" id="PF01729"/>
    </source>
</evidence>
<dbReference type="InterPro" id="IPR004393">
    <property type="entry name" value="NadC"/>
</dbReference>
<dbReference type="KEGG" id="pth:PTH_0226"/>
<dbReference type="PANTHER" id="PTHR32179:SF3">
    <property type="entry name" value="NICOTINATE-NUCLEOTIDE PYROPHOSPHORYLASE [CARBOXYLATING]"/>
    <property type="match status" value="1"/>
</dbReference>
<protein>
    <recommendedName>
        <fullName evidence="11">Probable nicotinate-nucleotide pyrophosphorylase [carboxylating]</fullName>
        <ecNumber evidence="5">2.4.2.19</ecNumber>
    </recommendedName>
    <alternativeName>
        <fullName evidence="9">Quinolinate phosphoribosyltransferase [decarboxylating]</fullName>
    </alternativeName>
</protein>
<dbReference type="Gene3D" id="3.90.1170.20">
    <property type="entry name" value="Quinolinate phosphoribosyl transferase, N-terminal domain"/>
    <property type="match status" value="1"/>
</dbReference>
<accession>A5D5U1</accession>
<dbReference type="SUPFAM" id="SSF54675">
    <property type="entry name" value="Nicotinate/Quinolinate PRTase N-terminal domain-like"/>
    <property type="match status" value="1"/>
</dbReference>
<dbReference type="EC" id="2.4.2.19" evidence="5"/>
<comment type="function">
    <text evidence="1">Involved in the catabolism of quinolinic acid (QA).</text>
</comment>
<evidence type="ECO:0000256" key="5">
    <source>
        <dbReference type="ARBA" id="ARBA00011944"/>
    </source>
</evidence>
<keyword evidence="6" id="KW-0662">Pyridine nucleotide biosynthesis</keyword>
<dbReference type="FunFam" id="3.90.1170.20:FF:000001">
    <property type="entry name" value="Nicotinate-nucleotide diphosphorylase (Carboxylating)"/>
    <property type="match status" value="1"/>
</dbReference>
<dbReference type="PANTHER" id="PTHR32179">
    <property type="entry name" value="NICOTINATE-NUCLEOTIDE PYROPHOSPHORYLASE [CARBOXYLATING]"/>
    <property type="match status" value="1"/>
</dbReference>
<dbReference type="GO" id="GO:0004514">
    <property type="term" value="F:nicotinate-nucleotide diphosphorylase (carboxylating) activity"/>
    <property type="evidence" value="ECO:0007669"/>
    <property type="project" value="UniProtKB-EC"/>
</dbReference>
<evidence type="ECO:0000256" key="10">
    <source>
        <dbReference type="ARBA" id="ARBA00047445"/>
    </source>
</evidence>
<dbReference type="Gene3D" id="3.20.20.70">
    <property type="entry name" value="Aldolase class I"/>
    <property type="match status" value="1"/>
</dbReference>
<reference evidence="16" key="1">
    <citation type="journal article" date="2008" name="Genome Res.">
        <title>The genome of Pelotomaculum thermopropionicum reveals niche-associated evolution in anaerobic microbiota.</title>
        <authorList>
            <person name="Kosaka T."/>
            <person name="Kato S."/>
            <person name="Shimoyama T."/>
            <person name="Ishii S."/>
            <person name="Abe T."/>
            <person name="Watanabe K."/>
        </authorList>
    </citation>
    <scope>NUCLEOTIDE SEQUENCE [LARGE SCALE GENOMIC DNA]</scope>
    <source>
        <strain evidence="16">DSM 13744 / JCM 10971 / SI</strain>
    </source>
</reference>
<evidence type="ECO:0000256" key="3">
    <source>
        <dbReference type="ARBA" id="ARBA00009400"/>
    </source>
</evidence>
<evidence type="ECO:0000313" key="16">
    <source>
        <dbReference type="Proteomes" id="UP000006556"/>
    </source>
</evidence>
<dbReference type="AlphaFoldDB" id="A5D5U1"/>
<feature type="domain" description="Quinolinate phosphoribosyl transferase N-terminal" evidence="14">
    <location>
        <begin position="24"/>
        <end position="109"/>
    </location>
</feature>
<keyword evidence="16" id="KW-1185">Reference proteome</keyword>
<comment type="catalytic activity">
    <reaction evidence="10">
        <text>nicotinate beta-D-ribonucleotide + CO2 + diphosphate = quinolinate + 5-phospho-alpha-D-ribose 1-diphosphate + 2 H(+)</text>
        <dbReference type="Rhea" id="RHEA:12733"/>
        <dbReference type="ChEBI" id="CHEBI:15378"/>
        <dbReference type="ChEBI" id="CHEBI:16526"/>
        <dbReference type="ChEBI" id="CHEBI:29959"/>
        <dbReference type="ChEBI" id="CHEBI:33019"/>
        <dbReference type="ChEBI" id="CHEBI:57502"/>
        <dbReference type="ChEBI" id="CHEBI:58017"/>
        <dbReference type="EC" id="2.4.2.19"/>
    </reaction>
</comment>
<comment type="similarity">
    <text evidence="3 12">Belongs to the NadC/ModD family.</text>
</comment>
<dbReference type="GO" id="GO:0005737">
    <property type="term" value="C:cytoplasm"/>
    <property type="evidence" value="ECO:0007669"/>
    <property type="project" value="TreeGrafter"/>
</dbReference>
<dbReference type="FunFam" id="3.20.20.70:FF:000030">
    <property type="entry name" value="Nicotinate-nucleotide pyrophosphorylase, carboxylating"/>
    <property type="match status" value="1"/>
</dbReference>
<dbReference type="NCBIfam" id="TIGR00078">
    <property type="entry name" value="nadC"/>
    <property type="match status" value="1"/>
</dbReference>
<dbReference type="Pfam" id="PF01729">
    <property type="entry name" value="QRPTase_C"/>
    <property type="match status" value="1"/>
</dbReference>
<dbReference type="PIRSF" id="PIRSF006250">
    <property type="entry name" value="NadC_ModD"/>
    <property type="match status" value="1"/>
</dbReference>
<organism evidence="15 16">
    <name type="scientific">Pelotomaculum thermopropionicum (strain DSM 13744 / JCM 10971 / SI)</name>
    <dbReference type="NCBI Taxonomy" id="370438"/>
    <lineage>
        <taxon>Bacteria</taxon>
        <taxon>Bacillati</taxon>
        <taxon>Bacillota</taxon>
        <taxon>Clostridia</taxon>
        <taxon>Eubacteriales</taxon>
        <taxon>Desulfotomaculaceae</taxon>
        <taxon>Pelotomaculum</taxon>
    </lineage>
</organism>
<comment type="pathway">
    <text evidence="2">Cofactor biosynthesis; NAD(+) biosynthesis; nicotinate D-ribonucleotide from quinolinate: step 1/1.</text>
</comment>
<dbReference type="InterPro" id="IPR037128">
    <property type="entry name" value="Quinolinate_PRibosylTase_N_sf"/>
</dbReference>
<evidence type="ECO:0000256" key="11">
    <source>
        <dbReference type="ARBA" id="ARBA00069173"/>
    </source>
</evidence>
<evidence type="ECO:0000313" key="15">
    <source>
        <dbReference type="EMBL" id="BAF58408.1"/>
    </source>
</evidence>
<dbReference type="InterPro" id="IPR013785">
    <property type="entry name" value="Aldolase_TIM"/>
</dbReference>